<reference evidence="1 2" key="1">
    <citation type="submission" date="2019-02" db="EMBL/GenBank/DDBJ databases">
        <title>Deep-cultivation of Planctomycetes and their phenomic and genomic characterization uncovers novel biology.</title>
        <authorList>
            <person name="Wiegand S."/>
            <person name="Jogler M."/>
            <person name="Boedeker C."/>
            <person name="Pinto D."/>
            <person name="Vollmers J."/>
            <person name="Rivas-Marin E."/>
            <person name="Kohn T."/>
            <person name="Peeters S.H."/>
            <person name="Heuer A."/>
            <person name="Rast P."/>
            <person name="Oberbeckmann S."/>
            <person name="Bunk B."/>
            <person name="Jeske O."/>
            <person name="Meyerdierks A."/>
            <person name="Storesund J.E."/>
            <person name="Kallscheuer N."/>
            <person name="Luecker S."/>
            <person name="Lage O.M."/>
            <person name="Pohl T."/>
            <person name="Merkel B.J."/>
            <person name="Hornburger P."/>
            <person name="Mueller R.-W."/>
            <person name="Bruemmer F."/>
            <person name="Labrenz M."/>
            <person name="Spormann A.M."/>
            <person name="Op den Camp H."/>
            <person name="Overmann J."/>
            <person name="Amann R."/>
            <person name="Jetten M.S.M."/>
            <person name="Mascher T."/>
            <person name="Medema M.H."/>
            <person name="Devos D.P."/>
            <person name="Kaster A.-K."/>
            <person name="Ovreas L."/>
            <person name="Rohde M."/>
            <person name="Galperin M.Y."/>
            <person name="Jogler C."/>
        </authorList>
    </citation>
    <scope>NUCLEOTIDE SEQUENCE [LARGE SCALE GENOMIC DNA]</scope>
    <source>
        <strain evidence="1 2">Pan44</strain>
    </source>
</reference>
<name>A0A517SH88_9PLAN</name>
<keyword evidence="2" id="KW-1185">Reference proteome</keyword>
<sequence length="66" mass="7645">MLEKFLDEHTEPGAATCDEFARRYLTWCQRGINRTNVEMTIGKLRVLGMLRPDGLVKVRVKHADTR</sequence>
<accession>A0A517SH88</accession>
<dbReference type="EMBL" id="CP036271">
    <property type="protein sequence ID" value="QDT55494.1"/>
    <property type="molecule type" value="Genomic_DNA"/>
</dbReference>
<evidence type="ECO:0000313" key="1">
    <source>
        <dbReference type="EMBL" id="QDT55494.1"/>
    </source>
</evidence>
<dbReference type="AlphaFoldDB" id="A0A517SH88"/>
<evidence type="ECO:0000313" key="2">
    <source>
        <dbReference type="Proteomes" id="UP000315700"/>
    </source>
</evidence>
<organism evidence="1 2">
    <name type="scientific">Caulifigura coniformis</name>
    <dbReference type="NCBI Taxonomy" id="2527983"/>
    <lineage>
        <taxon>Bacteria</taxon>
        <taxon>Pseudomonadati</taxon>
        <taxon>Planctomycetota</taxon>
        <taxon>Planctomycetia</taxon>
        <taxon>Planctomycetales</taxon>
        <taxon>Planctomycetaceae</taxon>
        <taxon>Caulifigura</taxon>
    </lineage>
</organism>
<dbReference type="InParanoid" id="A0A517SH88"/>
<dbReference type="Proteomes" id="UP000315700">
    <property type="component" value="Chromosome"/>
</dbReference>
<protein>
    <submittedName>
        <fullName evidence="1">Uncharacterized protein</fullName>
    </submittedName>
</protein>
<dbReference type="KEGG" id="ccos:Pan44_35380"/>
<gene>
    <name evidence="1" type="ORF">Pan44_35380</name>
</gene>
<proteinExistence type="predicted"/>